<feature type="transmembrane region" description="Helical" evidence="6">
    <location>
        <begin position="277"/>
        <end position="297"/>
    </location>
</feature>
<comment type="caution">
    <text evidence="8">The sequence shown here is derived from an EMBL/GenBank/DDBJ whole genome shotgun (WGS) entry which is preliminary data.</text>
</comment>
<dbReference type="EMBL" id="BAQC01000030">
    <property type="protein sequence ID" value="GBR53344.1"/>
    <property type="molecule type" value="Genomic_DNA"/>
</dbReference>
<evidence type="ECO:0000256" key="4">
    <source>
        <dbReference type="ARBA" id="ARBA00022989"/>
    </source>
</evidence>
<dbReference type="InterPro" id="IPR036259">
    <property type="entry name" value="MFS_trans_sf"/>
</dbReference>
<feature type="transmembrane region" description="Helical" evidence="6">
    <location>
        <begin position="30"/>
        <end position="52"/>
    </location>
</feature>
<feature type="transmembrane region" description="Helical" evidence="6">
    <location>
        <begin position="126"/>
        <end position="143"/>
    </location>
</feature>
<evidence type="ECO:0000256" key="6">
    <source>
        <dbReference type="SAM" id="Phobius"/>
    </source>
</evidence>
<feature type="transmembrane region" description="Helical" evidence="6">
    <location>
        <begin position="317"/>
        <end position="335"/>
    </location>
</feature>
<dbReference type="InterPro" id="IPR020846">
    <property type="entry name" value="MFS_dom"/>
</dbReference>
<proteinExistence type="predicted"/>
<keyword evidence="2" id="KW-0813">Transport</keyword>
<feature type="transmembrane region" description="Helical" evidence="6">
    <location>
        <begin position="213"/>
        <end position="230"/>
    </location>
</feature>
<feature type="transmembrane region" description="Helical" evidence="6">
    <location>
        <begin position="96"/>
        <end position="114"/>
    </location>
</feature>
<dbReference type="Proteomes" id="UP001062632">
    <property type="component" value="Unassembled WGS sequence"/>
</dbReference>
<evidence type="ECO:0000256" key="2">
    <source>
        <dbReference type="ARBA" id="ARBA00022448"/>
    </source>
</evidence>
<evidence type="ECO:0000256" key="1">
    <source>
        <dbReference type="ARBA" id="ARBA00004141"/>
    </source>
</evidence>
<keyword evidence="5 6" id="KW-0472">Membrane</keyword>
<dbReference type="Pfam" id="PF07690">
    <property type="entry name" value="MFS_1"/>
    <property type="match status" value="1"/>
</dbReference>
<dbReference type="SUPFAM" id="SSF103473">
    <property type="entry name" value="MFS general substrate transporter"/>
    <property type="match status" value="1"/>
</dbReference>
<dbReference type="PANTHER" id="PTHR42718">
    <property type="entry name" value="MAJOR FACILITATOR SUPERFAMILY MULTIDRUG TRANSPORTER MFSC"/>
    <property type="match status" value="1"/>
</dbReference>
<comment type="subcellular location">
    <subcellularLocation>
        <location evidence="1">Membrane</location>
        <topology evidence="1">Multi-pass membrane protein</topology>
    </subcellularLocation>
</comment>
<evidence type="ECO:0000313" key="9">
    <source>
        <dbReference type="Proteomes" id="UP001062632"/>
    </source>
</evidence>
<dbReference type="Gene3D" id="1.20.1250.20">
    <property type="entry name" value="MFS general substrate transporter like domains"/>
    <property type="match status" value="1"/>
</dbReference>
<name>A0ABQ0QQJ0_9PROT</name>
<organism evidence="8 9">
    <name type="scientific">Neokomagataea thailandica NBRC 106555</name>
    <dbReference type="NCBI Taxonomy" id="1223520"/>
    <lineage>
        <taxon>Bacteria</taxon>
        <taxon>Pseudomonadati</taxon>
        <taxon>Pseudomonadota</taxon>
        <taxon>Alphaproteobacteria</taxon>
        <taxon>Acetobacterales</taxon>
        <taxon>Acetobacteraceae</taxon>
        <taxon>Neokomagataea</taxon>
    </lineage>
</organism>
<feature type="domain" description="Major facilitator superfamily (MFS) profile" evidence="7">
    <location>
        <begin position="27"/>
        <end position="458"/>
    </location>
</feature>
<dbReference type="InterPro" id="IPR011701">
    <property type="entry name" value="MFS"/>
</dbReference>
<accession>A0ABQ0QQJ0</accession>
<dbReference type="PROSITE" id="PS50850">
    <property type="entry name" value="MFS"/>
    <property type="match status" value="1"/>
</dbReference>
<feature type="transmembrane region" description="Helical" evidence="6">
    <location>
        <begin position="236"/>
        <end position="256"/>
    </location>
</feature>
<dbReference type="Gene3D" id="1.20.1720.10">
    <property type="entry name" value="Multidrug resistance protein D"/>
    <property type="match status" value="1"/>
</dbReference>
<sequence length="464" mass="48662">MAVSADVQGISLSSADTGLYGARRITAMSAVLLSLLLSVLDYAVANVALPAIAHDIHTPESSVIWVVNAYQLANLSCLLPLASLGARFGYARMSQCGIILFLIASVACALSKTLPEIALARALQGVGGACIMSVNLALVRFIYPKSELGRGISINGLFIGIGVAVGPTLGSVVLSVASWPWIFWINLPLALAALLMARFALPETPHSTAPVDVTGSLLTVLAFACIGIGLDGLSHGMLPMGGLVTIVGVLCWWQLLRLQKCRAEPIVPVDLLKRRPFMLACLVGYMSFIASNLYIVAMPLTLNLMFHRDPATIGLLISPWAVGVALMSYVVGLFSDRVPASILSSIGMVTVTIGFFLLWLLPADASNLDIIWRTLLSGCGFGTFQPPNNRAIMLSAPKGREGSASGMLSVARLGGQTTGALFVAALFTAFEHPSSLCLAGAASMAGLAAFLSVTREFWAGGKAS</sequence>
<gene>
    <name evidence="8" type="ORF">AA106555_1262</name>
</gene>
<dbReference type="CDD" id="cd17321">
    <property type="entry name" value="MFS_MMR_MDR_like"/>
    <property type="match status" value="1"/>
</dbReference>
<feature type="transmembrane region" description="Helical" evidence="6">
    <location>
        <begin position="64"/>
        <end position="84"/>
    </location>
</feature>
<evidence type="ECO:0000313" key="8">
    <source>
        <dbReference type="EMBL" id="GBR53344.1"/>
    </source>
</evidence>
<dbReference type="PRINTS" id="PR01036">
    <property type="entry name" value="TCRTETB"/>
</dbReference>
<evidence type="ECO:0000256" key="5">
    <source>
        <dbReference type="ARBA" id="ARBA00023136"/>
    </source>
</evidence>
<dbReference type="PANTHER" id="PTHR42718:SF9">
    <property type="entry name" value="MAJOR FACILITATOR SUPERFAMILY MULTIDRUG TRANSPORTER MFSC"/>
    <property type="match status" value="1"/>
</dbReference>
<feature type="transmembrane region" description="Helical" evidence="6">
    <location>
        <begin position="181"/>
        <end position="201"/>
    </location>
</feature>
<feature type="transmembrane region" description="Helical" evidence="6">
    <location>
        <begin position="342"/>
        <end position="361"/>
    </location>
</feature>
<protein>
    <submittedName>
        <fullName evidence="8">Transporter</fullName>
    </submittedName>
</protein>
<evidence type="ECO:0000259" key="7">
    <source>
        <dbReference type="PROSITE" id="PS50850"/>
    </source>
</evidence>
<feature type="transmembrane region" description="Helical" evidence="6">
    <location>
        <begin position="155"/>
        <end position="175"/>
    </location>
</feature>
<dbReference type="RefSeq" id="WP_267298774.1">
    <property type="nucleotide sequence ID" value="NZ_BAQC01000030.1"/>
</dbReference>
<evidence type="ECO:0000256" key="3">
    <source>
        <dbReference type="ARBA" id="ARBA00022692"/>
    </source>
</evidence>
<keyword evidence="9" id="KW-1185">Reference proteome</keyword>
<reference evidence="8 9" key="1">
    <citation type="submission" date="2013-04" db="EMBL/GenBank/DDBJ databases">
        <title>The genome sequencing project of 58 acetic acid bacteria.</title>
        <authorList>
            <person name="Okamoto-Kainuma A."/>
            <person name="Ishikawa M."/>
            <person name="Umino S."/>
            <person name="Koizumi Y."/>
            <person name="Shiwa Y."/>
            <person name="Yoshikawa H."/>
            <person name="Matsutani M."/>
            <person name="Matsushita K."/>
        </authorList>
    </citation>
    <scope>NUCLEOTIDE SEQUENCE [LARGE SCALE GENOMIC DNA]</scope>
    <source>
        <strain evidence="8 9">NBRC 106555</strain>
    </source>
</reference>
<keyword evidence="4 6" id="KW-1133">Transmembrane helix</keyword>
<keyword evidence="3 6" id="KW-0812">Transmembrane</keyword>